<dbReference type="AlphaFoldDB" id="A0A4R6TPM2"/>
<evidence type="ECO:0000256" key="4">
    <source>
        <dbReference type="SAM" id="MobiDB-lite"/>
    </source>
</evidence>
<dbReference type="Gene3D" id="1.20.1260.10">
    <property type="match status" value="1"/>
</dbReference>
<comment type="similarity">
    <text evidence="3">Belongs to the CotF family.</text>
</comment>
<comment type="caution">
    <text evidence="5">The sequence shown here is derived from an EMBL/GenBank/DDBJ whole genome shotgun (WGS) entry which is preliminary data.</text>
</comment>
<feature type="region of interest" description="Disordered" evidence="4">
    <location>
        <begin position="1"/>
        <end position="25"/>
    </location>
</feature>
<organism evidence="5 6">
    <name type="scientific">Aureibacillus halotolerans</name>
    <dbReference type="NCBI Taxonomy" id="1508390"/>
    <lineage>
        <taxon>Bacteria</taxon>
        <taxon>Bacillati</taxon>
        <taxon>Bacillota</taxon>
        <taxon>Bacilli</taxon>
        <taxon>Bacillales</taxon>
        <taxon>Bacillaceae</taxon>
        <taxon>Aureibacillus</taxon>
    </lineage>
</organism>
<dbReference type="Proteomes" id="UP000295632">
    <property type="component" value="Unassembled WGS sequence"/>
</dbReference>
<sequence length="217" mass="24722">MQNNMSGSQSMQNNQQQAVPANMNHGGHELFDLHEVLAGQINVLDQFMMFRQFVKDQELLDILDRQYQFIMEQYNSCVDAFTTGQNPQQDTGQYKMQQENNIVYGLQPSQPKKPNQSIQDVKDAGISGHMLGLIKSTASLLTMTAVEVTNPVVRRILADTVPNYIEMAYEIFLYQNKHHYYQVPQLKQQDMQQMTTGFQKAQGKPQMPGNSSNGLLQ</sequence>
<feature type="compositionally biased region" description="Polar residues" evidence="4">
    <location>
        <begin position="208"/>
        <end position="217"/>
    </location>
</feature>
<dbReference type="GO" id="GO:0030435">
    <property type="term" value="P:sporulation resulting in formation of a cellular spore"/>
    <property type="evidence" value="ECO:0007669"/>
    <property type="project" value="UniProtKB-KW"/>
</dbReference>
<evidence type="ECO:0000313" key="5">
    <source>
        <dbReference type="EMBL" id="TDQ34129.1"/>
    </source>
</evidence>
<dbReference type="InterPro" id="IPR012347">
    <property type="entry name" value="Ferritin-like"/>
</dbReference>
<dbReference type="PANTHER" id="PTHR39183">
    <property type="entry name" value="SPORE COAT PROTEIN F-LIKE PROTEIN YHCQ"/>
    <property type="match status" value="1"/>
</dbReference>
<keyword evidence="1" id="KW-0749">Sporulation</keyword>
<keyword evidence="6" id="KW-1185">Reference proteome</keyword>
<feature type="region of interest" description="Disordered" evidence="4">
    <location>
        <begin position="192"/>
        <end position="217"/>
    </location>
</feature>
<comment type="subcellular location">
    <subcellularLocation>
        <location evidence="2">Spore coat</location>
    </subcellularLocation>
</comment>
<keyword evidence="5" id="KW-0167">Capsid protein</keyword>
<name>A0A4R6TPM2_9BACI</name>
<protein>
    <submittedName>
        <fullName evidence="5">Spore coat protein CotF</fullName>
    </submittedName>
</protein>
<evidence type="ECO:0000256" key="1">
    <source>
        <dbReference type="ARBA" id="ARBA00022969"/>
    </source>
</evidence>
<accession>A0A4R6TPM2</accession>
<dbReference type="EMBL" id="SNYJ01000027">
    <property type="protein sequence ID" value="TDQ34129.1"/>
    <property type="molecule type" value="Genomic_DNA"/>
</dbReference>
<dbReference type="PANTHER" id="PTHR39183:SF1">
    <property type="entry name" value="SPORE COAT PROTEIN F-LIKE PROTEIN YHCQ"/>
    <property type="match status" value="1"/>
</dbReference>
<dbReference type="Pfam" id="PF07875">
    <property type="entry name" value="Coat_F"/>
    <property type="match status" value="1"/>
</dbReference>
<proteinExistence type="inferred from homology"/>
<reference evidence="5 6" key="1">
    <citation type="submission" date="2019-03" db="EMBL/GenBank/DDBJ databases">
        <title>Genomic Encyclopedia of Type Strains, Phase IV (KMG-IV): sequencing the most valuable type-strain genomes for metagenomic binning, comparative biology and taxonomic classification.</title>
        <authorList>
            <person name="Goeker M."/>
        </authorList>
    </citation>
    <scope>NUCLEOTIDE SEQUENCE [LARGE SCALE GENOMIC DNA]</scope>
    <source>
        <strain evidence="5 6">DSM 28697</strain>
    </source>
</reference>
<evidence type="ECO:0000256" key="3">
    <source>
        <dbReference type="ARBA" id="ARBA00024344"/>
    </source>
</evidence>
<evidence type="ECO:0000313" key="6">
    <source>
        <dbReference type="Proteomes" id="UP000295632"/>
    </source>
</evidence>
<keyword evidence="5" id="KW-0946">Virion</keyword>
<dbReference type="InterPro" id="IPR012851">
    <property type="entry name" value="Spore_coat_CotF-like"/>
</dbReference>
<feature type="compositionally biased region" description="Low complexity" evidence="4">
    <location>
        <begin position="1"/>
        <end position="17"/>
    </location>
</feature>
<gene>
    <name evidence="5" type="ORF">EV213_12726</name>
</gene>
<evidence type="ECO:0000256" key="2">
    <source>
        <dbReference type="ARBA" id="ARBA00024325"/>
    </source>
</evidence>